<keyword evidence="5 6" id="KW-0472">Membrane</keyword>
<comment type="subcellular location">
    <subcellularLocation>
        <location evidence="1">Cell membrane</location>
        <topology evidence="1">Multi-pass membrane protein</topology>
    </subcellularLocation>
</comment>
<feature type="transmembrane region" description="Helical" evidence="6">
    <location>
        <begin position="201"/>
        <end position="226"/>
    </location>
</feature>
<feature type="transmembrane region" description="Helical" evidence="6">
    <location>
        <begin position="20"/>
        <end position="47"/>
    </location>
</feature>
<dbReference type="Pfam" id="PF03631">
    <property type="entry name" value="Virul_fac_BrkB"/>
    <property type="match status" value="1"/>
</dbReference>
<dbReference type="GO" id="GO:0016787">
    <property type="term" value="F:hydrolase activity"/>
    <property type="evidence" value="ECO:0007669"/>
    <property type="project" value="UniProtKB-KW"/>
</dbReference>
<evidence type="ECO:0000256" key="5">
    <source>
        <dbReference type="ARBA" id="ARBA00023136"/>
    </source>
</evidence>
<dbReference type="KEGG" id="lcc:B488_02140"/>
<dbReference type="Proteomes" id="UP000010799">
    <property type="component" value="Chromosome"/>
</dbReference>
<feature type="transmembrane region" description="Helical" evidence="6">
    <location>
        <begin position="174"/>
        <end position="194"/>
    </location>
</feature>
<keyword evidence="4 6" id="KW-1133">Transmembrane helix</keyword>
<reference evidence="7" key="1">
    <citation type="journal article" date="2012" name="Stand. Genomic Sci.">
        <title>Complete genome sequence of Liberibacter crescens BT-1.</title>
        <authorList>
            <person name="Leonard M.T."/>
            <person name="Fagen J.R."/>
            <person name="Davis-Richardson A.G."/>
            <person name="Davis M.J."/>
            <person name="Triplett E.W."/>
        </authorList>
    </citation>
    <scope>NUCLEOTIDE SEQUENCE [LARGE SCALE GENOMIC DNA]</scope>
    <source>
        <strain evidence="7">BT-1</strain>
    </source>
</reference>
<evidence type="ECO:0000256" key="6">
    <source>
        <dbReference type="SAM" id="Phobius"/>
    </source>
</evidence>
<dbReference type="eggNOG" id="COG1295">
    <property type="taxonomic scope" value="Bacteria"/>
</dbReference>
<evidence type="ECO:0000256" key="1">
    <source>
        <dbReference type="ARBA" id="ARBA00004651"/>
    </source>
</evidence>
<dbReference type="PANTHER" id="PTHR30213:SF0">
    <property type="entry name" value="UPF0761 MEMBRANE PROTEIN YIHY"/>
    <property type="match status" value="1"/>
</dbReference>
<dbReference type="HOGENOM" id="CLU_045539_4_3_5"/>
<dbReference type="EC" id="3.1.-.-" evidence="7"/>
<dbReference type="GO" id="GO:0005886">
    <property type="term" value="C:plasma membrane"/>
    <property type="evidence" value="ECO:0007669"/>
    <property type="project" value="UniProtKB-SubCell"/>
</dbReference>
<sequence>MIYRVVFDALWHFMEDDGWAMASHIALSTLLAVFPFIIFGTTMAAFLGADQFAPTVINIIFGSWPDLIKKPITDQVLQVLTIPRRGLLTASVLAAAYFASNGVEALRISLNRAYRVTEIRPWYVTRLASLGYVVLSSFACIIISFLLVAVPLALGHSQRFFPAFYKLLRIIWNGRIYGSLLIIFIGLVFAHLFLPAGKRKIVSVLPGVLFTVVSWLFGAVFFTYYISTFSTYTATYAGLASIMIVLVFLYMLGVIFIIGAELNASLIKYNNICTGLISKNS</sequence>
<evidence type="ECO:0000256" key="4">
    <source>
        <dbReference type="ARBA" id="ARBA00022989"/>
    </source>
</evidence>
<keyword evidence="3 6" id="KW-0812">Transmembrane</keyword>
<accession>L0ETC6</accession>
<dbReference type="NCBIfam" id="TIGR00765">
    <property type="entry name" value="yihY_not_rbn"/>
    <property type="match status" value="1"/>
</dbReference>
<dbReference type="STRING" id="1215343.B488_02140"/>
<proteinExistence type="predicted"/>
<dbReference type="InterPro" id="IPR017039">
    <property type="entry name" value="Virul_fac_BrkB"/>
</dbReference>
<evidence type="ECO:0000256" key="2">
    <source>
        <dbReference type="ARBA" id="ARBA00022475"/>
    </source>
</evidence>
<keyword evidence="8" id="KW-1185">Reference proteome</keyword>
<keyword evidence="2" id="KW-1003">Cell membrane</keyword>
<feature type="transmembrane region" description="Helical" evidence="6">
    <location>
        <begin position="238"/>
        <end position="260"/>
    </location>
</feature>
<feature type="transmembrane region" description="Helical" evidence="6">
    <location>
        <begin position="130"/>
        <end position="154"/>
    </location>
</feature>
<dbReference type="AlphaFoldDB" id="L0ETC6"/>
<dbReference type="PATRIC" id="fig|1215343.11.peg.222"/>
<organism evidence="7 8">
    <name type="scientific">Liberibacter crescens (strain BT-1)</name>
    <dbReference type="NCBI Taxonomy" id="1215343"/>
    <lineage>
        <taxon>Bacteria</taxon>
        <taxon>Pseudomonadati</taxon>
        <taxon>Pseudomonadota</taxon>
        <taxon>Alphaproteobacteria</taxon>
        <taxon>Hyphomicrobiales</taxon>
        <taxon>Rhizobiaceae</taxon>
        <taxon>Liberibacter</taxon>
    </lineage>
</organism>
<evidence type="ECO:0000313" key="8">
    <source>
        <dbReference type="Proteomes" id="UP000010799"/>
    </source>
</evidence>
<dbReference type="EMBL" id="CP003789">
    <property type="protein sequence ID" value="AGA64207.1"/>
    <property type="molecule type" value="Genomic_DNA"/>
</dbReference>
<evidence type="ECO:0000313" key="7">
    <source>
        <dbReference type="EMBL" id="AGA64207.1"/>
    </source>
</evidence>
<name>L0ETC6_LIBCB</name>
<gene>
    <name evidence="7" type="ordered locus">B488_02140</name>
</gene>
<dbReference type="PANTHER" id="PTHR30213">
    <property type="entry name" value="INNER MEMBRANE PROTEIN YHJD"/>
    <property type="match status" value="1"/>
</dbReference>
<protein>
    <submittedName>
        <fullName evidence="7">Ribonuclease BN</fullName>
        <ecNumber evidence="7">3.1.-.-</ecNumber>
    </submittedName>
</protein>
<dbReference type="PIRSF" id="PIRSF035875">
    <property type="entry name" value="RNase_BN"/>
    <property type="match status" value="1"/>
</dbReference>
<evidence type="ECO:0000256" key="3">
    <source>
        <dbReference type="ARBA" id="ARBA00022692"/>
    </source>
</evidence>
<keyword evidence="7" id="KW-0378">Hydrolase</keyword>